<dbReference type="AlphaFoldDB" id="A0A7R8V5G9"/>
<name>A0A7R8V5G9_HERIL</name>
<evidence type="ECO:0000313" key="1">
    <source>
        <dbReference type="EMBL" id="CAD7092412.1"/>
    </source>
</evidence>
<reference evidence="1 2" key="1">
    <citation type="submission" date="2020-11" db="EMBL/GenBank/DDBJ databases">
        <authorList>
            <person name="Wallbank WR R."/>
            <person name="Pardo Diaz C."/>
            <person name="Kozak K."/>
            <person name="Martin S."/>
            <person name="Jiggins C."/>
            <person name="Moest M."/>
            <person name="Warren A I."/>
            <person name="Generalovic N T."/>
            <person name="Byers J.R.P. K."/>
            <person name="Montejo-Kovacevich G."/>
            <person name="Yen C E."/>
        </authorList>
    </citation>
    <scope>NUCLEOTIDE SEQUENCE [LARGE SCALE GENOMIC DNA]</scope>
</reference>
<protein>
    <submittedName>
        <fullName evidence="1">Uncharacterized protein</fullName>
    </submittedName>
</protein>
<proteinExistence type="predicted"/>
<evidence type="ECO:0000313" key="2">
    <source>
        <dbReference type="Proteomes" id="UP000594454"/>
    </source>
</evidence>
<dbReference type="EMBL" id="LR899014">
    <property type="protein sequence ID" value="CAD7092412.1"/>
    <property type="molecule type" value="Genomic_DNA"/>
</dbReference>
<dbReference type="InParanoid" id="A0A7R8V5G9"/>
<dbReference type="Proteomes" id="UP000594454">
    <property type="component" value="Chromosome 6"/>
</dbReference>
<keyword evidence="2" id="KW-1185">Reference proteome</keyword>
<organism evidence="1 2">
    <name type="scientific">Hermetia illucens</name>
    <name type="common">Black soldier fly</name>
    <dbReference type="NCBI Taxonomy" id="343691"/>
    <lineage>
        <taxon>Eukaryota</taxon>
        <taxon>Metazoa</taxon>
        <taxon>Ecdysozoa</taxon>
        <taxon>Arthropoda</taxon>
        <taxon>Hexapoda</taxon>
        <taxon>Insecta</taxon>
        <taxon>Pterygota</taxon>
        <taxon>Neoptera</taxon>
        <taxon>Endopterygota</taxon>
        <taxon>Diptera</taxon>
        <taxon>Brachycera</taxon>
        <taxon>Stratiomyomorpha</taxon>
        <taxon>Stratiomyidae</taxon>
        <taxon>Hermetiinae</taxon>
        <taxon>Hermetia</taxon>
    </lineage>
</organism>
<sequence length="263" mass="29749">MNYKPRFPPQHTEKCYCSRGCFCLTPDQPKTRCSREFVKIKSASGQLKPRPERIPDSVVQSRGQSRCSVHSLTQLSSQSCKSLLSQAPSKSSDLPLTDRRLQYEALKEDFHGPELRKDERDKCIRATELLNSRSNHELQDLNSFRLTNSKDCYGVLSQQSINQRLGRTAKPEHVCEFRYHLSSRGLLEPSYRNEAGETICPTCRKVLDAGTKHGTVPVLSQSSKHKFILEVQQDQLGQGKKTKVWSQPAAPANSLALAHQQRV</sequence>
<gene>
    <name evidence="1" type="ORF">HERILL_LOCUS14772</name>
</gene>
<accession>A0A7R8V5G9</accession>